<dbReference type="SUPFAM" id="SSF48452">
    <property type="entry name" value="TPR-like"/>
    <property type="match status" value="1"/>
</dbReference>
<evidence type="ECO:0000313" key="3">
    <source>
        <dbReference type="Proteomes" id="UP001170624"/>
    </source>
</evidence>
<keyword evidence="1" id="KW-1133">Transmembrane helix</keyword>
<gene>
    <name evidence="2" type="ORF">Q4568_21050</name>
</gene>
<organism evidence="2 3">
    <name type="scientific">Photobacterium sanguinicancri</name>
    <dbReference type="NCBI Taxonomy" id="875932"/>
    <lineage>
        <taxon>Bacteria</taxon>
        <taxon>Pseudomonadati</taxon>
        <taxon>Pseudomonadota</taxon>
        <taxon>Gammaproteobacteria</taxon>
        <taxon>Vibrionales</taxon>
        <taxon>Vibrionaceae</taxon>
        <taxon>Photobacterium</taxon>
    </lineage>
</organism>
<dbReference type="EMBL" id="JAUOPU010000037">
    <property type="protein sequence ID" value="MDO6545030.1"/>
    <property type="molecule type" value="Genomic_DNA"/>
</dbReference>
<keyword evidence="1" id="KW-0472">Membrane</keyword>
<dbReference type="Gene3D" id="1.25.10.10">
    <property type="entry name" value="Leucine-rich Repeat Variant"/>
    <property type="match status" value="1"/>
</dbReference>
<proteinExistence type="predicted"/>
<dbReference type="Proteomes" id="UP001170624">
    <property type="component" value="Unassembled WGS sequence"/>
</dbReference>
<reference evidence="2" key="1">
    <citation type="submission" date="2023-07" db="EMBL/GenBank/DDBJ databases">
        <title>Genome content predicts the carbon catabolic preferences of heterotrophic bacteria.</title>
        <authorList>
            <person name="Gralka M."/>
        </authorList>
    </citation>
    <scope>NUCLEOTIDE SEQUENCE</scope>
    <source>
        <strain evidence="2">G2M05</strain>
    </source>
</reference>
<keyword evidence="1" id="KW-0812">Transmembrane</keyword>
<dbReference type="InterPro" id="IPR016024">
    <property type="entry name" value="ARM-type_fold"/>
</dbReference>
<protein>
    <submittedName>
        <fullName evidence="2">HEAT repeat domain-containing protein</fullName>
    </submittedName>
</protein>
<dbReference type="RefSeq" id="WP_303501455.1">
    <property type="nucleotide sequence ID" value="NZ_JAUOPU010000037.1"/>
</dbReference>
<accession>A0AAW7YAL5</accession>
<name>A0AAW7YAL5_9GAMM</name>
<feature type="transmembrane region" description="Helical" evidence="1">
    <location>
        <begin position="33"/>
        <end position="53"/>
    </location>
</feature>
<dbReference type="InterPro" id="IPR011990">
    <property type="entry name" value="TPR-like_helical_dom_sf"/>
</dbReference>
<evidence type="ECO:0000313" key="2">
    <source>
        <dbReference type="EMBL" id="MDO6545030.1"/>
    </source>
</evidence>
<dbReference type="Gene3D" id="1.25.40.10">
    <property type="entry name" value="Tetratricopeptide repeat domain"/>
    <property type="match status" value="1"/>
</dbReference>
<dbReference type="InterPro" id="IPR011989">
    <property type="entry name" value="ARM-like"/>
</dbReference>
<sequence>MMKAWLFLQTLAFESIGFYILLDKEMTQLQWVGFISSHTIACASYTLLCWILLPKKYKTPIVSSVSFLFLFNFLLPLVGMIGTACSLLVALYIPRRQSLITWQECEEAPLPQSPGDVSNTQFGAGALREILLHNDDPERRLLAVSAIRHLPKPQAVPLLQLALKDLSDDVRLLAYASLETIESQINEAISLFKSQFQYREQASKAYEIAQQYWELCYLGIAEGALRKHYLEQAEHYLTLTNHLSANASTFLLLGRVMLEQQRPDEAIKYLTQAMDGGLRIKQVAPYLAEAAYETGDYETAKYYIGYFPEQKGEKLSQIKEYWA</sequence>
<dbReference type="AlphaFoldDB" id="A0AAW7YAL5"/>
<evidence type="ECO:0000256" key="1">
    <source>
        <dbReference type="SAM" id="Phobius"/>
    </source>
</evidence>
<comment type="caution">
    <text evidence="2">The sequence shown here is derived from an EMBL/GenBank/DDBJ whole genome shotgun (WGS) entry which is preliminary data.</text>
</comment>
<dbReference type="SUPFAM" id="SSF48371">
    <property type="entry name" value="ARM repeat"/>
    <property type="match status" value="1"/>
</dbReference>
<feature type="transmembrane region" description="Helical" evidence="1">
    <location>
        <begin position="65"/>
        <end position="93"/>
    </location>
</feature>